<dbReference type="InterPro" id="IPR017441">
    <property type="entry name" value="Protein_kinase_ATP_BS"/>
</dbReference>
<dbReference type="InterPro" id="IPR000719">
    <property type="entry name" value="Prot_kinase_dom"/>
</dbReference>
<evidence type="ECO:0000256" key="1">
    <source>
        <dbReference type="ARBA" id="ARBA00022679"/>
    </source>
</evidence>
<feature type="domain" description="Protein kinase" evidence="7">
    <location>
        <begin position="273"/>
        <end position="635"/>
    </location>
</feature>
<dbReference type="PANTHER" id="PTHR44329">
    <property type="entry name" value="SERINE/THREONINE-PROTEIN KINASE TNNI3K-RELATED"/>
    <property type="match status" value="1"/>
</dbReference>
<proteinExistence type="predicted"/>
<dbReference type="Proteomes" id="UP001438707">
    <property type="component" value="Unassembled WGS sequence"/>
</dbReference>
<evidence type="ECO:0000256" key="4">
    <source>
        <dbReference type="ARBA" id="ARBA00022840"/>
    </source>
</evidence>
<dbReference type="EMBL" id="JALJOS010000010">
    <property type="protein sequence ID" value="KAK9833943.1"/>
    <property type="molecule type" value="Genomic_DNA"/>
</dbReference>
<evidence type="ECO:0000259" key="7">
    <source>
        <dbReference type="PROSITE" id="PS50011"/>
    </source>
</evidence>
<evidence type="ECO:0000313" key="9">
    <source>
        <dbReference type="Proteomes" id="UP001438707"/>
    </source>
</evidence>
<gene>
    <name evidence="8" type="ORF">WJX74_010364</name>
</gene>
<reference evidence="8 9" key="1">
    <citation type="journal article" date="2024" name="Nat. Commun.">
        <title>Phylogenomics reveals the evolutionary origins of lichenization in chlorophyte algae.</title>
        <authorList>
            <person name="Puginier C."/>
            <person name="Libourel C."/>
            <person name="Otte J."/>
            <person name="Skaloud P."/>
            <person name="Haon M."/>
            <person name="Grisel S."/>
            <person name="Petersen M."/>
            <person name="Berrin J.G."/>
            <person name="Delaux P.M."/>
            <person name="Dal Grande F."/>
            <person name="Keller J."/>
        </authorList>
    </citation>
    <scope>NUCLEOTIDE SEQUENCE [LARGE SCALE GENOMIC DNA]</scope>
    <source>
        <strain evidence="8 9">SAG 2145</strain>
    </source>
</reference>
<feature type="binding site" evidence="5">
    <location>
        <position position="304"/>
    </location>
    <ligand>
        <name>ATP</name>
        <dbReference type="ChEBI" id="CHEBI:30616"/>
    </ligand>
</feature>
<sequence>MSFATCVDFQALDTTSTASGMRYIPLSSGGSGPTPVPQSTNPSRYYTTEDDQTVKTICPPLEYDRHRPTTLIHTAPSMRQDHPKRRSCHLDIDYNATLQIPYKKAAPKRPCSAQPRRRAPEEERRISGFRREHHRPLSFHSGASTVRPIDCEAGQSADTIVCADQKLKTMRPAPPLPLMPNPLAPFVPPLPQPSVPPALPAVMPPSTATSTCMSPPLPVQSSRVPSMPSAVSASMPSAMLPLPVADSPCRGDACLQKDFHALRPLTQDVVRQAHDGRALGSGSGGQVKAITVATAESWHLVALKFLEAPRRAEELAKICKPLKAMANEAAILDRLTHSAPHPNIITAMGCLRQYLPDPSEMDTMPWPEALGIWNHGPYRPTVTALALEMVPGGNLYNCIESMPSLQSISKQDALGSLQAWLRMGHGLASGLSHLHEQKIWHLDIKPENILCTRKPPARHELEREATSIRGWAPIPKMADFGLSYCKGEEAESGRTGPDIQGTLAFLSPEVCRMLYRSSTEPVSEKVDIWALGLTLIELWEGGSPWDKLWTKHCLRHPDARRPSQIAQELERFSVENAMNVAKLDGVIPTPGRHACWDSLETQNNLVTQIVQSCCHPDPQGRPSAAYVAEMLLEELCDIENQIALQDAI</sequence>
<dbReference type="Pfam" id="PF00069">
    <property type="entry name" value="Pkinase"/>
    <property type="match status" value="1"/>
</dbReference>
<evidence type="ECO:0000256" key="2">
    <source>
        <dbReference type="ARBA" id="ARBA00022741"/>
    </source>
</evidence>
<dbReference type="PROSITE" id="PS00108">
    <property type="entry name" value="PROTEIN_KINASE_ST"/>
    <property type="match status" value="1"/>
</dbReference>
<dbReference type="GO" id="GO:0005524">
    <property type="term" value="F:ATP binding"/>
    <property type="evidence" value="ECO:0007669"/>
    <property type="project" value="UniProtKB-UniRule"/>
</dbReference>
<keyword evidence="4 5" id="KW-0067">ATP-binding</keyword>
<dbReference type="InterPro" id="IPR051681">
    <property type="entry name" value="Ser/Thr_Kinases-Pseudokinases"/>
</dbReference>
<keyword evidence="9" id="KW-1185">Reference proteome</keyword>
<dbReference type="PANTHER" id="PTHR44329:SF288">
    <property type="entry name" value="MITOGEN-ACTIVATED PROTEIN KINASE KINASE KINASE 20"/>
    <property type="match status" value="1"/>
</dbReference>
<dbReference type="AlphaFoldDB" id="A0AAW1RJR9"/>
<dbReference type="Gene3D" id="1.10.510.10">
    <property type="entry name" value="Transferase(Phosphotransferase) domain 1"/>
    <property type="match status" value="1"/>
</dbReference>
<protein>
    <recommendedName>
        <fullName evidence="7">Protein kinase domain-containing protein</fullName>
    </recommendedName>
</protein>
<keyword evidence="2 5" id="KW-0547">Nucleotide-binding</keyword>
<comment type="caution">
    <text evidence="8">The sequence shown here is derived from an EMBL/GenBank/DDBJ whole genome shotgun (WGS) entry which is preliminary data.</text>
</comment>
<dbReference type="GO" id="GO:0004674">
    <property type="term" value="F:protein serine/threonine kinase activity"/>
    <property type="evidence" value="ECO:0007669"/>
    <property type="project" value="TreeGrafter"/>
</dbReference>
<keyword evidence="1" id="KW-0808">Transferase</keyword>
<evidence type="ECO:0000256" key="5">
    <source>
        <dbReference type="PROSITE-ProRule" id="PRU10141"/>
    </source>
</evidence>
<evidence type="ECO:0000313" key="8">
    <source>
        <dbReference type="EMBL" id="KAK9833943.1"/>
    </source>
</evidence>
<organism evidence="8 9">
    <name type="scientific">Apatococcus lobatus</name>
    <dbReference type="NCBI Taxonomy" id="904363"/>
    <lineage>
        <taxon>Eukaryota</taxon>
        <taxon>Viridiplantae</taxon>
        <taxon>Chlorophyta</taxon>
        <taxon>core chlorophytes</taxon>
        <taxon>Trebouxiophyceae</taxon>
        <taxon>Chlorellales</taxon>
        <taxon>Chlorellaceae</taxon>
        <taxon>Apatococcus</taxon>
    </lineage>
</organism>
<dbReference type="PROSITE" id="PS50011">
    <property type="entry name" value="PROTEIN_KINASE_DOM"/>
    <property type="match status" value="1"/>
</dbReference>
<dbReference type="InterPro" id="IPR011009">
    <property type="entry name" value="Kinase-like_dom_sf"/>
</dbReference>
<dbReference type="SUPFAM" id="SSF56112">
    <property type="entry name" value="Protein kinase-like (PK-like)"/>
    <property type="match status" value="1"/>
</dbReference>
<feature type="compositionally biased region" description="Polar residues" evidence="6">
    <location>
        <begin position="37"/>
        <end position="46"/>
    </location>
</feature>
<dbReference type="InterPro" id="IPR008271">
    <property type="entry name" value="Ser/Thr_kinase_AS"/>
</dbReference>
<feature type="region of interest" description="Disordered" evidence="6">
    <location>
        <begin position="105"/>
        <end position="124"/>
    </location>
</feature>
<dbReference type="PROSITE" id="PS00107">
    <property type="entry name" value="PROTEIN_KINASE_ATP"/>
    <property type="match status" value="1"/>
</dbReference>
<evidence type="ECO:0000256" key="3">
    <source>
        <dbReference type="ARBA" id="ARBA00022777"/>
    </source>
</evidence>
<feature type="region of interest" description="Disordered" evidence="6">
    <location>
        <begin position="23"/>
        <end position="46"/>
    </location>
</feature>
<dbReference type="SMART" id="SM00220">
    <property type="entry name" value="S_TKc"/>
    <property type="match status" value="1"/>
</dbReference>
<evidence type="ECO:0000256" key="6">
    <source>
        <dbReference type="SAM" id="MobiDB-lite"/>
    </source>
</evidence>
<name>A0AAW1RJR9_9CHLO</name>
<keyword evidence="3" id="KW-0418">Kinase</keyword>
<accession>A0AAW1RJR9</accession>